<proteinExistence type="inferred from homology"/>
<dbReference type="GO" id="GO:0009986">
    <property type="term" value="C:cell surface"/>
    <property type="evidence" value="ECO:0007669"/>
    <property type="project" value="TreeGrafter"/>
</dbReference>
<evidence type="ECO:0000256" key="1">
    <source>
        <dbReference type="ARBA" id="ARBA00005641"/>
    </source>
</evidence>
<dbReference type="EMBL" id="JAUTXT010000004">
    <property type="protein sequence ID" value="KAK3678312.1"/>
    <property type="molecule type" value="Genomic_DNA"/>
</dbReference>
<sequence>MLKCYAGATSLLLISLALQWAAATTLGEAIKGVNLGGWFVTEQWITPSLYESTNAADEWNLCNLLGKQKCLSTLQQHWKGFYSRNDFNDIRKAGLNTVRIPLGFWAVDILDSEPYVSGQYPYLIQAVQWAREFKLSVYVDLHGAPGSQNGQDNSGLIGPVLFATNTSNSDRSLNVLRNLTEEFSQPKYDDTVVGIELLNEPRVGSARFSMEQLKNFYADGVSVVHNSSEEGLPNVAIHDAFWGPQYWIDYNPADSTSNEPATSLTVDTHQYYAFAPLNNLTQSQIIDAICNTGKTLKNPSSGIPPTVVGEWSLQTSVS</sequence>
<dbReference type="Pfam" id="PF00150">
    <property type="entry name" value="Cellulase"/>
    <property type="match status" value="1"/>
</dbReference>
<dbReference type="InterPro" id="IPR018087">
    <property type="entry name" value="Glyco_hydro_5_CS"/>
</dbReference>
<dbReference type="GO" id="GO:0008422">
    <property type="term" value="F:beta-glucosidase activity"/>
    <property type="evidence" value="ECO:0007669"/>
    <property type="project" value="TreeGrafter"/>
</dbReference>
<dbReference type="InterPro" id="IPR017853">
    <property type="entry name" value="GH"/>
</dbReference>
<keyword evidence="4" id="KW-0961">Cell wall biogenesis/degradation</keyword>
<evidence type="ECO:0000313" key="9">
    <source>
        <dbReference type="Proteomes" id="UP001274830"/>
    </source>
</evidence>
<dbReference type="InterPro" id="IPR001547">
    <property type="entry name" value="Glyco_hydro_5"/>
</dbReference>
<dbReference type="AlphaFoldDB" id="A0AAE0WUD0"/>
<keyword evidence="3 5" id="KW-0326">Glycosidase</keyword>
<evidence type="ECO:0000256" key="3">
    <source>
        <dbReference type="ARBA" id="ARBA00023295"/>
    </source>
</evidence>
<evidence type="ECO:0000256" key="5">
    <source>
        <dbReference type="RuleBase" id="RU361153"/>
    </source>
</evidence>
<dbReference type="PANTHER" id="PTHR31297">
    <property type="entry name" value="GLUCAN ENDO-1,6-BETA-GLUCOSIDASE B"/>
    <property type="match status" value="1"/>
</dbReference>
<comment type="caution">
    <text evidence="8">The sequence shown here is derived from an EMBL/GenBank/DDBJ whole genome shotgun (WGS) entry which is preliminary data.</text>
</comment>
<dbReference type="Proteomes" id="UP001274830">
    <property type="component" value="Unassembled WGS sequence"/>
</dbReference>
<dbReference type="GO" id="GO:0009251">
    <property type="term" value="P:glucan catabolic process"/>
    <property type="evidence" value="ECO:0007669"/>
    <property type="project" value="TreeGrafter"/>
</dbReference>
<protein>
    <recommendedName>
        <fullName evidence="7">Glycoside hydrolase family 5 domain-containing protein</fullName>
    </recommendedName>
</protein>
<gene>
    <name evidence="8" type="ORF">LTR78_001607</name>
</gene>
<evidence type="ECO:0000259" key="7">
    <source>
        <dbReference type="Pfam" id="PF00150"/>
    </source>
</evidence>
<evidence type="ECO:0000256" key="4">
    <source>
        <dbReference type="ARBA" id="ARBA00023316"/>
    </source>
</evidence>
<name>A0AAE0WUD0_9PEZI</name>
<comment type="similarity">
    <text evidence="1 5">Belongs to the glycosyl hydrolase 5 (cellulase A) family.</text>
</comment>
<dbReference type="PROSITE" id="PS00659">
    <property type="entry name" value="GLYCOSYL_HYDROL_F5"/>
    <property type="match status" value="1"/>
</dbReference>
<feature type="domain" description="Glycoside hydrolase family 5" evidence="7">
    <location>
        <begin position="71"/>
        <end position="314"/>
    </location>
</feature>
<dbReference type="GO" id="GO:0005576">
    <property type="term" value="C:extracellular region"/>
    <property type="evidence" value="ECO:0007669"/>
    <property type="project" value="TreeGrafter"/>
</dbReference>
<keyword evidence="6" id="KW-0732">Signal</keyword>
<feature type="chain" id="PRO_5042197133" description="Glycoside hydrolase family 5 domain-containing protein" evidence="6">
    <location>
        <begin position="28"/>
        <end position="318"/>
    </location>
</feature>
<reference evidence="8" key="1">
    <citation type="submission" date="2023-07" db="EMBL/GenBank/DDBJ databases">
        <title>Black Yeasts Isolated from many extreme environments.</title>
        <authorList>
            <person name="Coleine C."/>
            <person name="Stajich J.E."/>
            <person name="Selbmann L."/>
        </authorList>
    </citation>
    <scope>NUCLEOTIDE SEQUENCE</scope>
    <source>
        <strain evidence="8">CCFEE 5485</strain>
    </source>
</reference>
<dbReference type="Gene3D" id="3.20.20.80">
    <property type="entry name" value="Glycosidases"/>
    <property type="match status" value="1"/>
</dbReference>
<organism evidence="8 9">
    <name type="scientific">Recurvomyces mirabilis</name>
    <dbReference type="NCBI Taxonomy" id="574656"/>
    <lineage>
        <taxon>Eukaryota</taxon>
        <taxon>Fungi</taxon>
        <taxon>Dikarya</taxon>
        <taxon>Ascomycota</taxon>
        <taxon>Pezizomycotina</taxon>
        <taxon>Dothideomycetes</taxon>
        <taxon>Dothideomycetidae</taxon>
        <taxon>Mycosphaerellales</taxon>
        <taxon>Teratosphaeriaceae</taxon>
        <taxon>Recurvomyces</taxon>
    </lineage>
</organism>
<feature type="signal peptide" evidence="6">
    <location>
        <begin position="1"/>
        <end position="27"/>
    </location>
</feature>
<dbReference type="GO" id="GO:0071555">
    <property type="term" value="P:cell wall organization"/>
    <property type="evidence" value="ECO:0007669"/>
    <property type="project" value="UniProtKB-KW"/>
</dbReference>
<keyword evidence="9" id="KW-1185">Reference proteome</keyword>
<dbReference type="InterPro" id="IPR050386">
    <property type="entry name" value="Glycosyl_hydrolase_5"/>
</dbReference>
<dbReference type="PANTHER" id="PTHR31297:SF42">
    <property type="entry name" value="GLYCOSIDE HYDROLASE FAMILY 5 DOMAIN-CONTAINING PROTEIN"/>
    <property type="match status" value="1"/>
</dbReference>
<evidence type="ECO:0000313" key="8">
    <source>
        <dbReference type="EMBL" id="KAK3678312.1"/>
    </source>
</evidence>
<dbReference type="SUPFAM" id="SSF51445">
    <property type="entry name" value="(Trans)glycosidases"/>
    <property type="match status" value="1"/>
</dbReference>
<accession>A0AAE0WUD0</accession>
<evidence type="ECO:0000256" key="6">
    <source>
        <dbReference type="SAM" id="SignalP"/>
    </source>
</evidence>
<keyword evidence="2 5" id="KW-0378">Hydrolase</keyword>
<evidence type="ECO:0000256" key="2">
    <source>
        <dbReference type="ARBA" id="ARBA00022801"/>
    </source>
</evidence>